<evidence type="ECO:0000259" key="5">
    <source>
        <dbReference type="PROSITE" id="PS50893"/>
    </source>
</evidence>
<keyword evidence="2" id="KW-0547">Nucleotide-binding</keyword>
<proteinExistence type="predicted"/>
<dbReference type="SUPFAM" id="SSF52540">
    <property type="entry name" value="P-loop containing nucleoside triphosphate hydrolases"/>
    <property type="match status" value="1"/>
</dbReference>
<reference evidence="7" key="3">
    <citation type="journal article" date="2019" name="Microbiol. Resour. Announc.">
        <title>Draft Genome Sequences of Type Strains of Gordonibacter faecihominis, Paraeggerthella hongkongensis, Parvibacter caecicola,Slackia equolifaciens, Slackia faecicanis, and Slackia isoflavoniconvertens.</title>
        <authorList>
            <person name="Danylec N."/>
            <person name="Stoll D.A."/>
            <person name="Dotsch A."/>
            <person name="Huch M."/>
        </authorList>
    </citation>
    <scope>NUCLEOTIDE SEQUENCE</scope>
    <source>
        <strain evidence="7">DSM 27213</strain>
    </source>
</reference>
<dbReference type="SMART" id="SM00382">
    <property type="entry name" value="AAA"/>
    <property type="match status" value="1"/>
</dbReference>
<dbReference type="GO" id="GO:0005524">
    <property type="term" value="F:ATP binding"/>
    <property type="evidence" value="ECO:0007669"/>
    <property type="project" value="UniProtKB-KW"/>
</dbReference>
<accession>A0A423UNH3</accession>
<evidence type="ECO:0000256" key="2">
    <source>
        <dbReference type="ARBA" id="ARBA00022741"/>
    </source>
</evidence>
<evidence type="ECO:0000313" key="7">
    <source>
        <dbReference type="EMBL" id="ROT91953.1"/>
    </source>
</evidence>
<feature type="domain" description="ABC transporter" evidence="5">
    <location>
        <begin position="6"/>
        <end position="244"/>
    </location>
</feature>
<dbReference type="EMBL" id="WKZA01000001">
    <property type="protein sequence ID" value="MSA93546.1"/>
    <property type="molecule type" value="Genomic_DNA"/>
</dbReference>
<evidence type="ECO:0000256" key="1">
    <source>
        <dbReference type="ARBA" id="ARBA00022448"/>
    </source>
</evidence>
<dbReference type="PROSITE" id="PS00211">
    <property type="entry name" value="ABC_TRANSPORTER_1"/>
    <property type="match status" value="1"/>
</dbReference>
<protein>
    <submittedName>
        <fullName evidence="7">ABC transporter ATP-binding protein</fullName>
    </submittedName>
    <submittedName>
        <fullName evidence="6">ATP-binding cassette domain-containing protein</fullName>
    </submittedName>
</protein>
<dbReference type="PANTHER" id="PTHR24220:SF86">
    <property type="entry name" value="ABC TRANSPORTER ABCH.1"/>
    <property type="match status" value="1"/>
</dbReference>
<evidence type="ECO:0000256" key="3">
    <source>
        <dbReference type="ARBA" id="ARBA00022840"/>
    </source>
</evidence>
<reference evidence="7" key="2">
    <citation type="journal article" date="2019" name="Int. J. Syst. Evol. Microbiol.">
        <title>Gordonibacter faecihominis is a later heterotypic synonym of Gordonibacter urolithinfaciens.</title>
        <authorList>
            <person name="Danylec N."/>
            <person name="Stoll D.A."/>
            <person name="Huch M."/>
        </authorList>
    </citation>
    <scope>NUCLEOTIDE SEQUENCE</scope>
    <source>
        <strain evidence="7">DSM 27213</strain>
    </source>
</reference>
<dbReference type="InterPro" id="IPR017871">
    <property type="entry name" value="ABC_transporter-like_CS"/>
</dbReference>
<evidence type="ECO:0000256" key="4">
    <source>
        <dbReference type="SAM" id="MobiDB-lite"/>
    </source>
</evidence>
<sequence length="261" mass="28054">MGEPVISMEGLAKRYPMGEETVHALENVDFAVQKGEFVAIVGPSGSGKSTLMNIIGLLDMPDDGTYWLNGLNVADLADNALADLRNRTIGFVFQSFNLLDSLTALENVRLPLSYRGTRLREADALARRYLEKVGLGGREGHLPHQLSGGQQQRVAIARALVGSPSILLADEPTGALDSRTSTEIMELFEDLHREGQTVVLITHNPSLAARAERTASIADGRLQEEDDPSSKTAAGEATRQIALQPQGLAGKGGRRATDANR</sequence>
<dbReference type="GO" id="GO:0098796">
    <property type="term" value="C:membrane protein complex"/>
    <property type="evidence" value="ECO:0007669"/>
    <property type="project" value="UniProtKB-ARBA"/>
</dbReference>
<dbReference type="InterPro" id="IPR003593">
    <property type="entry name" value="AAA+_ATPase"/>
</dbReference>
<dbReference type="Proteomes" id="UP000462865">
    <property type="component" value="Unassembled WGS sequence"/>
</dbReference>
<evidence type="ECO:0000313" key="9">
    <source>
        <dbReference type="Proteomes" id="UP000462865"/>
    </source>
</evidence>
<evidence type="ECO:0000313" key="6">
    <source>
        <dbReference type="EMBL" id="MSA93546.1"/>
    </source>
</evidence>
<reference evidence="6 9" key="4">
    <citation type="journal article" date="2019" name="Nat. Med.">
        <title>A library of human gut bacterial isolates paired with longitudinal multiomics data enables mechanistic microbiome research.</title>
        <authorList>
            <person name="Poyet M."/>
            <person name="Groussin M."/>
            <person name="Gibbons S.M."/>
            <person name="Avila-Pacheco J."/>
            <person name="Jiang X."/>
            <person name="Kearney S.M."/>
            <person name="Perrotta A.R."/>
            <person name="Berdy B."/>
            <person name="Zhao S."/>
            <person name="Lieberman T.D."/>
            <person name="Swanson P.K."/>
            <person name="Smith M."/>
            <person name="Roesemann S."/>
            <person name="Alexander J.E."/>
            <person name="Rich S.A."/>
            <person name="Livny J."/>
            <person name="Vlamakis H."/>
            <person name="Clish C."/>
            <person name="Bullock K."/>
            <person name="Deik A."/>
            <person name="Scott J."/>
            <person name="Pierce K.A."/>
            <person name="Xavier R.J."/>
            <person name="Alm E.J."/>
        </authorList>
    </citation>
    <scope>NUCLEOTIDE SEQUENCE [LARGE SCALE GENOMIC DNA]</scope>
    <source>
        <strain evidence="6 9">BIOML-A1</strain>
    </source>
</reference>
<dbReference type="InterPro" id="IPR003439">
    <property type="entry name" value="ABC_transporter-like_ATP-bd"/>
</dbReference>
<dbReference type="CDD" id="cd03255">
    <property type="entry name" value="ABC_MJ0796_LolCDE_FtsE"/>
    <property type="match status" value="1"/>
</dbReference>
<dbReference type="InterPro" id="IPR017911">
    <property type="entry name" value="MacB-like_ATP-bd"/>
</dbReference>
<gene>
    <name evidence="7" type="ORF">DMP12_00065</name>
    <name evidence="6" type="ORF">GKG38_00335</name>
</gene>
<keyword evidence="1" id="KW-0813">Transport</keyword>
<dbReference type="EMBL" id="QIBW01000001">
    <property type="protein sequence ID" value="ROT91953.1"/>
    <property type="molecule type" value="Genomic_DNA"/>
</dbReference>
<comment type="caution">
    <text evidence="7">The sequence shown here is derived from an EMBL/GenBank/DDBJ whole genome shotgun (WGS) entry which is preliminary data.</text>
</comment>
<reference evidence="8" key="1">
    <citation type="submission" date="2018-05" db="EMBL/GenBank/DDBJ databases">
        <title>Genome Sequencing of selected type strains of the family Eggerthellaceae.</title>
        <authorList>
            <person name="Danylec N."/>
            <person name="Stoll D.A."/>
            <person name="Doetsch A."/>
            <person name="Huch M."/>
        </authorList>
    </citation>
    <scope>NUCLEOTIDE SEQUENCE [LARGE SCALE GENOMIC DNA]</scope>
    <source>
        <strain evidence="8">DSM 27213</strain>
    </source>
</reference>
<dbReference type="PANTHER" id="PTHR24220">
    <property type="entry name" value="IMPORT ATP-BINDING PROTEIN"/>
    <property type="match status" value="1"/>
</dbReference>
<organism evidence="7 8">
    <name type="scientific">Gordonibacter urolithinfaciens</name>
    <dbReference type="NCBI Taxonomy" id="1335613"/>
    <lineage>
        <taxon>Bacteria</taxon>
        <taxon>Bacillati</taxon>
        <taxon>Actinomycetota</taxon>
        <taxon>Coriobacteriia</taxon>
        <taxon>Eggerthellales</taxon>
        <taxon>Eggerthellaceae</taxon>
        <taxon>Gordonibacter</taxon>
    </lineage>
</organism>
<evidence type="ECO:0000313" key="8">
    <source>
        <dbReference type="Proteomes" id="UP000285258"/>
    </source>
</evidence>
<dbReference type="PROSITE" id="PS50893">
    <property type="entry name" value="ABC_TRANSPORTER_2"/>
    <property type="match status" value="1"/>
</dbReference>
<dbReference type="Pfam" id="PF00005">
    <property type="entry name" value="ABC_tran"/>
    <property type="match status" value="1"/>
</dbReference>
<dbReference type="GO" id="GO:0016887">
    <property type="term" value="F:ATP hydrolysis activity"/>
    <property type="evidence" value="ECO:0007669"/>
    <property type="project" value="InterPro"/>
</dbReference>
<dbReference type="GO" id="GO:0022857">
    <property type="term" value="F:transmembrane transporter activity"/>
    <property type="evidence" value="ECO:0007669"/>
    <property type="project" value="UniProtKB-ARBA"/>
</dbReference>
<dbReference type="InterPro" id="IPR015854">
    <property type="entry name" value="ABC_transpr_LolD-like"/>
</dbReference>
<dbReference type="Gene3D" id="3.40.50.300">
    <property type="entry name" value="P-loop containing nucleotide triphosphate hydrolases"/>
    <property type="match status" value="1"/>
</dbReference>
<dbReference type="AlphaFoldDB" id="A0A423UNH3"/>
<dbReference type="FunFam" id="3.40.50.300:FF:000032">
    <property type="entry name" value="Export ABC transporter ATP-binding protein"/>
    <property type="match status" value="1"/>
</dbReference>
<dbReference type="InterPro" id="IPR027417">
    <property type="entry name" value="P-loop_NTPase"/>
</dbReference>
<keyword evidence="3 7" id="KW-0067">ATP-binding</keyword>
<dbReference type="GO" id="GO:0005886">
    <property type="term" value="C:plasma membrane"/>
    <property type="evidence" value="ECO:0007669"/>
    <property type="project" value="TreeGrafter"/>
</dbReference>
<dbReference type="RefSeq" id="WP_096227557.1">
    <property type="nucleotide sequence ID" value="NZ_CP168029.1"/>
</dbReference>
<name>A0A423UNH3_9ACTN</name>
<feature type="region of interest" description="Disordered" evidence="4">
    <location>
        <begin position="218"/>
        <end position="261"/>
    </location>
</feature>
<dbReference type="Proteomes" id="UP000285258">
    <property type="component" value="Unassembled WGS sequence"/>
</dbReference>